<dbReference type="Pfam" id="PF13669">
    <property type="entry name" value="Glyoxalase_4"/>
    <property type="match status" value="1"/>
</dbReference>
<keyword evidence="1" id="KW-0223">Dioxygenase</keyword>
<keyword evidence="1" id="KW-0560">Oxidoreductase</keyword>
<protein>
    <submittedName>
        <fullName evidence="1">Glyoxalase/Bleomycin resistance protein/Dioxygenase superfamily protein</fullName>
    </submittedName>
</protein>
<proteinExistence type="predicted"/>
<dbReference type="SUPFAM" id="SSF54593">
    <property type="entry name" value="Glyoxalase/Bleomycin resistance protein/Dihydroxybiphenyl dioxygenase"/>
    <property type="match status" value="1"/>
</dbReference>
<dbReference type="AlphaFoldDB" id="A0A1I6M144"/>
<evidence type="ECO:0000313" key="2">
    <source>
        <dbReference type="Proteomes" id="UP000198824"/>
    </source>
</evidence>
<accession>A0A1I6M144</accession>
<dbReference type="Gene3D" id="3.10.180.10">
    <property type="entry name" value="2,3-Dihydroxybiphenyl 1,2-Dioxygenase, domain 1"/>
    <property type="match status" value="1"/>
</dbReference>
<sequence length="177" mass="19321">MSDPLAHFPVRQIAYFTNDVRAAAARHAALYGSGPFFVSEHIPLRRADYRGRPGTLDHSSAYGQWGALMVEFVQQNDAGASVFRDLYPSGGEGLHHIALIVDDLAAAAARFEAAGMPCALHAEMMDGFPFLMMDGVARYGHFVELYEGTATLTGFYDFVARAAEDYDGREPVRDLAA</sequence>
<dbReference type="GO" id="GO:0051213">
    <property type="term" value="F:dioxygenase activity"/>
    <property type="evidence" value="ECO:0007669"/>
    <property type="project" value="UniProtKB-KW"/>
</dbReference>
<gene>
    <name evidence="1" type="ORF">SAMN05192580_3275</name>
</gene>
<dbReference type="STRING" id="1166337.SAMN05192580_3275"/>
<organism evidence="1 2">
    <name type="scientific">Sphingomonas jatrophae</name>
    <dbReference type="NCBI Taxonomy" id="1166337"/>
    <lineage>
        <taxon>Bacteria</taxon>
        <taxon>Pseudomonadati</taxon>
        <taxon>Pseudomonadota</taxon>
        <taxon>Alphaproteobacteria</taxon>
        <taxon>Sphingomonadales</taxon>
        <taxon>Sphingomonadaceae</taxon>
        <taxon>Sphingomonas</taxon>
    </lineage>
</organism>
<reference evidence="1 2" key="1">
    <citation type="submission" date="2016-10" db="EMBL/GenBank/DDBJ databases">
        <authorList>
            <person name="de Groot N.N."/>
        </authorList>
    </citation>
    <scope>NUCLEOTIDE SEQUENCE [LARGE SCALE GENOMIC DNA]</scope>
    <source>
        <strain evidence="1 2">S5-249</strain>
    </source>
</reference>
<keyword evidence="2" id="KW-1185">Reference proteome</keyword>
<evidence type="ECO:0000313" key="1">
    <source>
        <dbReference type="EMBL" id="SFS09446.1"/>
    </source>
</evidence>
<dbReference type="EMBL" id="FOZG01000003">
    <property type="protein sequence ID" value="SFS09446.1"/>
    <property type="molecule type" value="Genomic_DNA"/>
</dbReference>
<dbReference type="Proteomes" id="UP000198824">
    <property type="component" value="Unassembled WGS sequence"/>
</dbReference>
<dbReference type="InterPro" id="IPR029068">
    <property type="entry name" value="Glyas_Bleomycin-R_OHBP_Dase"/>
</dbReference>
<dbReference type="OrthoDB" id="9792173at2"/>
<name>A0A1I6M144_9SPHN</name>
<dbReference type="RefSeq" id="WP_093316155.1">
    <property type="nucleotide sequence ID" value="NZ_FOZG01000003.1"/>
</dbReference>